<sequence length="103" mass="11440">MSRCHECHPPRKKQSASAVVESSMEGATLPTTRPTCSSTLSPSFRGSRCHNIPALGYLEEGHPNREADDEACPQQQEQIGMLGHHCKDNTLHFSTFWEQQGCD</sequence>
<feature type="region of interest" description="Disordered" evidence="1">
    <location>
        <begin position="1"/>
        <end position="44"/>
    </location>
</feature>
<dbReference type="Proteomes" id="UP000324222">
    <property type="component" value="Unassembled WGS sequence"/>
</dbReference>
<reference evidence="2 3" key="1">
    <citation type="submission" date="2019-05" db="EMBL/GenBank/DDBJ databases">
        <title>Another draft genome of Portunus trituberculatus and its Hox gene families provides insights of decapod evolution.</title>
        <authorList>
            <person name="Jeong J.-H."/>
            <person name="Song I."/>
            <person name="Kim S."/>
            <person name="Choi T."/>
            <person name="Kim D."/>
            <person name="Ryu S."/>
            <person name="Kim W."/>
        </authorList>
    </citation>
    <scope>NUCLEOTIDE SEQUENCE [LARGE SCALE GENOMIC DNA]</scope>
    <source>
        <tissue evidence="2">Muscle</tissue>
    </source>
</reference>
<name>A0A5B7DN46_PORTR</name>
<gene>
    <name evidence="2" type="ORF">E2C01_016079</name>
</gene>
<evidence type="ECO:0000313" key="2">
    <source>
        <dbReference type="EMBL" id="MPC23042.1"/>
    </source>
</evidence>
<accession>A0A5B7DN46</accession>
<feature type="compositionally biased region" description="Polar residues" evidence="1">
    <location>
        <begin position="29"/>
        <end position="44"/>
    </location>
</feature>
<dbReference type="AlphaFoldDB" id="A0A5B7DN46"/>
<protein>
    <submittedName>
        <fullName evidence="2">Uncharacterized protein</fullName>
    </submittedName>
</protein>
<proteinExistence type="predicted"/>
<dbReference type="EMBL" id="VSRR010001159">
    <property type="protein sequence ID" value="MPC23042.1"/>
    <property type="molecule type" value="Genomic_DNA"/>
</dbReference>
<evidence type="ECO:0000256" key="1">
    <source>
        <dbReference type="SAM" id="MobiDB-lite"/>
    </source>
</evidence>
<evidence type="ECO:0000313" key="3">
    <source>
        <dbReference type="Proteomes" id="UP000324222"/>
    </source>
</evidence>
<comment type="caution">
    <text evidence="2">The sequence shown here is derived from an EMBL/GenBank/DDBJ whole genome shotgun (WGS) entry which is preliminary data.</text>
</comment>
<keyword evidence="3" id="KW-1185">Reference proteome</keyword>
<organism evidence="2 3">
    <name type="scientific">Portunus trituberculatus</name>
    <name type="common">Swimming crab</name>
    <name type="synonym">Neptunus trituberculatus</name>
    <dbReference type="NCBI Taxonomy" id="210409"/>
    <lineage>
        <taxon>Eukaryota</taxon>
        <taxon>Metazoa</taxon>
        <taxon>Ecdysozoa</taxon>
        <taxon>Arthropoda</taxon>
        <taxon>Crustacea</taxon>
        <taxon>Multicrustacea</taxon>
        <taxon>Malacostraca</taxon>
        <taxon>Eumalacostraca</taxon>
        <taxon>Eucarida</taxon>
        <taxon>Decapoda</taxon>
        <taxon>Pleocyemata</taxon>
        <taxon>Brachyura</taxon>
        <taxon>Eubrachyura</taxon>
        <taxon>Portunoidea</taxon>
        <taxon>Portunidae</taxon>
        <taxon>Portuninae</taxon>
        <taxon>Portunus</taxon>
    </lineage>
</organism>